<geneLocation type="mitochondrion" evidence="2"/>
<keyword evidence="1" id="KW-0472">Membrane</keyword>
<proteinExistence type="predicted"/>
<accession>A0A101LXU3</accession>
<keyword evidence="2" id="KW-0496">Mitochondrion</keyword>
<gene>
    <name evidence="2" type="ORF">ABT39_MTgene5506</name>
</gene>
<reference evidence="2" key="1">
    <citation type="journal article" date="2015" name="Genome Biol. Evol.">
        <title>Organellar Genomes of White Spruce (Picea glauca): Assembly and Annotation.</title>
        <authorList>
            <person name="Jackman S.D."/>
            <person name="Warren R.L."/>
            <person name="Gibb E.A."/>
            <person name="Vandervalk B.P."/>
            <person name="Mohamadi H."/>
            <person name="Chu J."/>
            <person name="Raymond A."/>
            <person name="Pleasance S."/>
            <person name="Coope R."/>
            <person name="Wildung M.R."/>
            <person name="Ritland C.E."/>
            <person name="Bousquet J."/>
            <person name="Jones S.J."/>
            <person name="Bohlmann J."/>
            <person name="Birol I."/>
        </authorList>
    </citation>
    <scope>NUCLEOTIDE SEQUENCE [LARGE SCALE GENOMIC DNA]</scope>
    <source>
        <tissue evidence="2">Flushing bud</tissue>
    </source>
</reference>
<keyword evidence="1" id="KW-0812">Transmembrane</keyword>
<feature type="transmembrane region" description="Helical" evidence="1">
    <location>
        <begin position="46"/>
        <end position="68"/>
    </location>
</feature>
<sequence length="123" mass="14403">MSYVLVISYLSSIPTQRRRKGSIISSSCQLITLGIMATQIRYSYFITWLLITLGIMATHYTRIHYVWLCQLKTLGFIMVIATKHEQLVMVITTKHYQVYNITSHLLSFKSLLLYIQCYHYSNI</sequence>
<evidence type="ECO:0000313" key="2">
    <source>
        <dbReference type="EMBL" id="KUM47321.1"/>
    </source>
</evidence>
<feature type="transmembrane region" description="Helical" evidence="1">
    <location>
        <begin position="21"/>
        <end position="40"/>
    </location>
</feature>
<dbReference type="AlphaFoldDB" id="A0A101LXU3"/>
<comment type="caution">
    <text evidence="2">The sequence shown here is derived from an EMBL/GenBank/DDBJ whole genome shotgun (WGS) entry which is preliminary data.</text>
</comment>
<dbReference type="EMBL" id="LKAM01000007">
    <property type="protein sequence ID" value="KUM47321.1"/>
    <property type="molecule type" value="Genomic_DNA"/>
</dbReference>
<evidence type="ECO:0000256" key="1">
    <source>
        <dbReference type="SAM" id="Phobius"/>
    </source>
</evidence>
<name>A0A101LXU3_PICGL</name>
<protein>
    <submittedName>
        <fullName evidence="2">Uncharacterized protein</fullName>
    </submittedName>
</protein>
<organism evidence="2">
    <name type="scientific">Picea glauca</name>
    <name type="common">White spruce</name>
    <name type="synonym">Pinus glauca</name>
    <dbReference type="NCBI Taxonomy" id="3330"/>
    <lineage>
        <taxon>Eukaryota</taxon>
        <taxon>Viridiplantae</taxon>
        <taxon>Streptophyta</taxon>
        <taxon>Embryophyta</taxon>
        <taxon>Tracheophyta</taxon>
        <taxon>Spermatophyta</taxon>
        <taxon>Pinopsida</taxon>
        <taxon>Pinidae</taxon>
        <taxon>Conifers I</taxon>
        <taxon>Pinales</taxon>
        <taxon>Pinaceae</taxon>
        <taxon>Picea</taxon>
    </lineage>
</organism>
<keyword evidence="1" id="KW-1133">Transmembrane helix</keyword>